<evidence type="ECO:0000313" key="2">
    <source>
        <dbReference type="WBParaSite" id="ES5_v2.g25771.t1"/>
    </source>
</evidence>
<accession>A0AC34G7M3</accession>
<dbReference type="Proteomes" id="UP000887579">
    <property type="component" value="Unplaced"/>
</dbReference>
<name>A0AC34G7M3_9BILA</name>
<evidence type="ECO:0000313" key="1">
    <source>
        <dbReference type="Proteomes" id="UP000887579"/>
    </source>
</evidence>
<dbReference type="WBParaSite" id="ES5_v2.g25771.t1">
    <property type="protein sequence ID" value="ES5_v2.g25771.t1"/>
    <property type="gene ID" value="ES5_v2.g25771"/>
</dbReference>
<protein>
    <submittedName>
        <fullName evidence="2">Uncharacterized protein</fullName>
    </submittedName>
</protein>
<proteinExistence type="predicted"/>
<sequence>MKFAIIFVVACVAFASASVFNRDRRQVVGQSAVATPGGGIASVPAGSQVVAASNPAPGIQTDPLRPSVVSLPGGGLTNIPPGSKLAVPGRKRRQIVTGQSAVATPGGGIASVPAGSAVVDASNPAPGIQTDPLRPSVVSLPGGGLTNIPPGSKVVPGRKRRQIVTGQSAVATPGGGIASVPAGSKVVDASAPVSGIQTDPLRPSVVSLPGGGLTNIPPGSKVVPGK</sequence>
<organism evidence="1 2">
    <name type="scientific">Panagrolaimus sp. ES5</name>
    <dbReference type="NCBI Taxonomy" id="591445"/>
    <lineage>
        <taxon>Eukaryota</taxon>
        <taxon>Metazoa</taxon>
        <taxon>Ecdysozoa</taxon>
        <taxon>Nematoda</taxon>
        <taxon>Chromadorea</taxon>
        <taxon>Rhabditida</taxon>
        <taxon>Tylenchina</taxon>
        <taxon>Panagrolaimomorpha</taxon>
        <taxon>Panagrolaimoidea</taxon>
        <taxon>Panagrolaimidae</taxon>
        <taxon>Panagrolaimus</taxon>
    </lineage>
</organism>
<reference evidence="2" key="1">
    <citation type="submission" date="2022-11" db="UniProtKB">
        <authorList>
            <consortium name="WormBaseParasite"/>
        </authorList>
    </citation>
    <scope>IDENTIFICATION</scope>
</reference>